<reference evidence="1 2" key="1">
    <citation type="journal article" date="2013" name="Genome Announc.">
        <title>Draft genome sequence of the moderately halophilic gammaproteobacterium Halomonas anticariensis FP35.</title>
        <authorList>
            <person name="Tahrioui A."/>
            <person name="Quesada E."/>
            <person name="Llamas I."/>
        </authorList>
    </citation>
    <scope>NUCLEOTIDE SEQUENCE [LARGE SCALE GENOMIC DNA]</scope>
    <source>
        <strain evidence="2">DSM 16096 / CECT 5854 / LMG 22089 / FP35</strain>
    </source>
</reference>
<dbReference type="Proteomes" id="UP000014463">
    <property type="component" value="Unassembled WGS sequence"/>
</dbReference>
<dbReference type="STRING" id="1121939.L861_07645"/>
<evidence type="ECO:0000313" key="1">
    <source>
        <dbReference type="EMBL" id="EPC00029.1"/>
    </source>
</evidence>
<dbReference type="EMBL" id="ASTJ01000044">
    <property type="protein sequence ID" value="EPC00029.1"/>
    <property type="molecule type" value="Genomic_DNA"/>
</dbReference>
<proteinExistence type="predicted"/>
<gene>
    <name evidence="1" type="ORF">L861_07645</name>
</gene>
<dbReference type="OrthoDB" id="5795846at2"/>
<evidence type="ECO:0008006" key="3">
    <source>
        <dbReference type="Google" id="ProtNLM"/>
    </source>
</evidence>
<dbReference type="InterPro" id="IPR012659">
    <property type="entry name" value="CHP02444"/>
</dbReference>
<dbReference type="AlphaFoldDB" id="S2KX72"/>
<keyword evidence="2" id="KW-1185">Reference proteome</keyword>
<dbReference type="PATRIC" id="fig|1121939.11.peg.4466"/>
<dbReference type="eggNOG" id="COG5589">
    <property type="taxonomic scope" value="Bacteria"/>
</dbReference>
<dbReference type="NCBIfam" id="TIGR02444">
    <property type="entry name" value="TIGR02444 family protein"/>
    <property type="match status" value="1"/>
</dbReference>
<evidence type="ECO:0000313" key="2">
    <source>
        <dbReference type="Proteomes" id="UP000014463"/>
    </source>
</evidence>
<name>S2KX72_LITA3</name>
<dbReference type="Pfam" id="PF09523">
    <property type="entry name" value="DUF2390"/>
    <property type="match status" value="1"/>
</dbReference>
<sequence length="200" mass="22870">MRSFELHSAVRNSCLHSVDSRDMNSDSTRLRDTLRPLLTADSLWNFALALYGRAGVEAACLQLQDEAGVDVCELLWHCWLYHHGLMVISEPKGLEEVRRWQRGVTEPLRQLRRTLKTEAQERQEIADVRYHLKRAELAAERETLERLQALVTTGHHLKVLSSPPPSLEKTLANALKLQKKSHLSALKTLETRLDPPSQPR</sequence>
<organism evidence="1 2">
    <name type="scientific">Litchfieldella anticariensis (strain DSM 16096 / CECT 5854 / CIP 108499 / LMG 22089 / FP35)</name>
    <name type="common">Halomonas anticariensis</name>
    <dbReference type="NCBI Taxonomy" id="1121939"/>
    <lineage>
        <taxon>Bacteria</taxon>
        <taxon>Pseudomonadati</taxon>
        <taxon>Pseudomonadota</taxon>
        <taxon>Gammaproteobacteria</taxon>
        <taxon>Oceanospirillales</taxon>
        <taxon>Halomonadaceae</taxon>
        <taxon>Litchfieldella</taxon>
    </lineage>
</organism>
<comment type="caution">
    <text evidence="1">The sequence shown here is derived from an EMBL/GenBank/DDBJ whole genome shotgun (WGS) entry which is preliminary data.</text>
</comment>
<protein>
    <recommendedName>
        <fullName evidence="3">TIGR02444 family protein</fullName>
    </recommendedName>
</protein>
<accession>S2KX72</accession>